<gene>
    <name evidence="3" type="ORF">A2392_00680</name>
</gene>
<evidence type="ECO:0000256" key="2">
    <source>
        <dbReference type="SAM" id="SignalP"/>
    </source>
</evidence>
<dbReference type="STRING" id="1798531.A2392_00680"/>
<feature type="transmembrane region" description="Helical" evidence="1">
    <location>
        <begin position="331"/>
        <end position="356"/>
    </location>
</feature>
<proteinExistence type="predicted"/>
<accession>A0A1F6FJ77</accession>
<dbReference type="Pfam" id="PF07907">
    <property type="entry name" value="YibE_F"/>
    <property type="match status" value="1"/>
</dbReference>
<feature type="signal peptide" evidence="2">
    <location>
        <begin position="1"/>
        <end position="22"/>
    </location>
</feature>
<dbReference type="PANTHER" id="PTHR41771">
    <property type="entry name" value="MEMBRANE PROTEIN-RELATED"/>
    <property type="match status" value="1"/>
</dbReference>
<feature type="transmembrane region" description="Helical" evidence="1">
    <location>
        <begin position="186"/>
        <end position="209"/>
    </location>
</feature>
<dbReference type="EMBL" id="MFMS01000004">
    <property type="protein sequence ID" value="OGG85911.1"/>
    <property type="molecule type" value="Genomic_DNA"/>
</dbReference>
<name>A0A1F6FJ77_9BACT</name>
<feature type="transmembrane region" description="Helical" evidence="1">
    <location>
        <begin position="162"/>
        <end position="179"/>
    </location>
</feature>
<keyword evidence="1" id="KW-1133">Transmembrane helix</keyword>
<reference evidence="3 4" key="1">
    <citation type="journal article" date="2016" name="Nat. Commun.">
        <title>Thousands of microbial genomes shed light on interconnected biogeochemical processes in an aquifer system.</title>
        <authorList>
            <person name="Anantharaman K."/>
            <person name="Brown C.T."/>
            <person name="Hug L.A."/>
            <person name="Sharon I."/>
            <person name="Castelle C.J."/>
            <person name="Probst A.J."/>
            <person name="Thomas B.C."/>
            <person name="Singh A."/>
            <person name="Wilkins M.J."/>
            <person name="Karaoz U."/>
            <person name="Brodie E.L."/>
            <person name="Williams K.H."/>
            <person name="Hubbard S.S."/>
            <person name="Banfield J.F."/>
        </authorList>
    </citation>
    <scope>NUCLEOTIDE SEQUENCE [LARGE SCALE GENOMIC DNA]</scope>
</reference>
<feature type="transmembrane region" description="Helical" evidence="1">
    <location>
        <begin position="289"/>
        <end position="311"/>
    </location>
</feature>
<feature type="transmembrane region" description="Helical" evidence="1">
    <location>
        <begin position="111"/>
        <end position="129"/>
    </location>
</feature>
<organism evidence="3 4">
    <name type="scientific">Candidatus Kaiserbacteria bacterium RIFOXYB1_FULL_46_14</name>
    <dbReference type="NCBI Taxonomy" id="1798531"/>
    <lineage>
        <taxon>Bacteria</taxon>
        <taxon>Candidatus Kaiseribacteriota</taxon>
    </lineage>
</organism>
<dbReference type="AlphaFoldDB" id="A0A1F6FJ77"/>
<protein>
    <recommendedName>
        <fullName evidence="5">YibE/F family protein</fullName>
    </recommendedName>
</protein>
<dbReference type="InterPro" id="IPR012507">
    <property type="entry name" value="YibE_F"/>
</dbReference>
<evidence type="ECO:0000313" key="3">
    <source>
        <dbReference type="EMBL" id="OGG85911.1"/>
    </source>
</evidence>
<evidence type="ECO:0008006" key="5">
    <source>
        <dbReference type="Google" id="ProtNLM"/>
    </source>
</evidence>
<evidence type="ECO:0000256" key="1">
    <source>
        <dbReference type="SAM" id="Phobius"/>
    </source>
</evidence>
<feature type="transmembrane region" description="Helical" evidence="1">
    <location>
        <begin position="235"/>
        <end position="256"/>
    </location>
</feature>
<sequence>MFRRIVLVTIATFMLAAPIVNAQTAYEELQAILRAEVVTISDERTERIMGTEAMTTVQTVQARLLEGERSGDVVTFENDLIMLKNGDRIYLSHLRDINGREIFILKDVDRGSGLLFLFGLFVALLLWFAGKQGLRALGSLLLSIIGIVFILLPALLAGYDPILMSLLISAVILALALFGTHGFNALSSIAFGGTVLAVLATSALAWLFVSGLRLSGYGSDASVYLNFATDGQLDLSGLLLGSIIIGVLGVLDDISITQASVVRELRAANNSLGSFELYQRALRVGRDHVGSLVNTLALAYVGAALPLVLLFSTSNAPLYFTLNQEVIAAELTRILIGSIGLILAVPITTAIAAWWFGSRVVLETDNEGHHHHHH</sequence>
<dbReference type="PANTHER" id="PTHR41771:SF1">
    <property type="entry name" value="MEMBRANE PROTEIN"/>
    <property type="match status" value="1"/>
</dbReference>
<keyword evidence="2" id="KW-0732">Signal</keyword>
<comment type="caution">
    <text evidence="3">The sequence shown here is derived from an EMBL/GenBank/DDBJ whole genome shotgun (WGS) entry which is preliminary data.</text>
</comment>
<feature type="chain" id="PRO_5009524393" description="YibE/F family protein" evidence="2">
    <location>
        <begin position="23"/>
        <end position="374"/>
    </location>
</feature>
<feature type="transmembrane region" description="Helical" evidence="1">
    <location>
        <begin position="136"/>
        <end position="156"/>
    </location>
</feature>
<keyword evidence="1" id="KW-0812">Transmembrane</keyword>
<evidence type="ECO:0000313" key="4">
    <source>
        <dbReference type="Proteomes" id="UP000177395"/>
    </source>
</evidence>
<dbReference type="Proteomes" id="UP000177395">
    <property type="component" value="Unassembled WGS sequence"/>
</dbReference>
<keyword evidence="1" id="KW-0472">Membrane</keyword>